<dbReference type="Proteomes" id="UP000306575">
    <property type="component" value="Unassembled WGS sequence"/>
</dbReference>
<dbReference type="InterPro" id="IPR004220">
    <property type="entry name" value="5-COMe_2-OHmuconate_Isoase"/>
</dbReference>
<organism evidence="1 2">
    <name type="scientific">Shimia litoralis</name>
    <dbReference type="NCBI Taxonomy" id="420403"/>
    <lineage>
        <taxon>Bacteria</taxon>
        <taxon>Pseudomonadati</taxon>
        <taxon>Pseudomonadota</taxon>
        <taxon>Alphaproteobacteria</taxon>
        <taxon>Rhodobacterales</taxon>
        <taxon>Roseobacteraceae</taxon>
    </lineage>
</organism>
<dbReference type="RefSeq" id="WP_138017112.1">
    <property type="nucleotide sequence ID" value="NZ_SULI01000023.1"/>
</dbReference>
<comment type="caution">
    <text evidence="1">The sequence shown here is derived from an EMBL/GenBank/DDBJ whole genome shotgun (WGS) entry which is preliminary data.</text>
</comment>
<dbReference type="Gene3D" id="3.30.429.10">
    <property type="entry name" value="Macrophage Migration Inhibitory Factor"/>
    <property type="match status" value="1"/>
</dbReference>
<dbReference type="OrthoDB" id="9814215at2"/>
<dbReference type="Pfam" id="PF02962">
    <property type="entry name" value="CHMI"/>
    <property type="match status" value="1"/>
</dbReference>
<keyword evidence="2" id="KW-1185">Reference proteome</keyword>
<name>A0A4U7MWK1_9RHOB</name>
<dbReference type="PANTHER" id="PTHR37950:SF1">
    <property type="entry name" value="4-HYDROXYPHENYLACETATE CATABOLISM PROTEIN"/>
    <property type="match status" value="1"/>
</dbReference>
<evidence type="ECO:0000313" key="2">
    <source>
        <dbReference type="Proteomes" id="UP000306575"/>
    </source>
</evidence>
<proteinExistence type="predicted"/>
<dbReference type="InterPro" id="IPR014347">
    <property type="entry name" value="Tautomerase/MIF_sf"/>
</dbReference>
<protein>
    <submittedName>
        <fullName evidence="1">5-carboxymethyl-2-hydroxymuconate isomerase</fullName>
    </submittedName>
</protein>
<dbReference type="PANTHER" id="PTHR37950">
    <property type="entry name" value="4-HYDROXYPHENYLACETATE CATABOLISM PROTEIN"/>
    <property type="match status" value="1"/>
</dbReference>
<gene>
    <name evidence="1" type="ORF">FAP39_14550</name>
</gene>
<sequence length="115" mass="12623">MPHLVLEHSPDLTHSHDLNAVSKALFKAACESPVFIANPDAVKVRTICCENHQSATTPNTFAHLTVRLLSGREPEAKAQLAQSLLDIMDAHLPDVGSLSVEPVDMDRATYRKRTL</sequence>
<dbReference type="GO" id="GO:0008704">
    <property type="term" value="F:5-carboxymethyl-2-hydroxymuconate delta-isomerase activity"/>
    <property type="evidence" value="ECO:0007669"/>
    <property type="project" value="InterPro"/>
</dbReference>
<dbReference type="SUPFAM" id="SSF55331">
    <property type="entry name" value="Tautomerase/MIF"/>
    <property type="match status" value="1"/>
</dbReference>
<accession>A0A4U7MWK1</accession>
<keyword evidence="1" id="KW-0413">Isomerase</keyword>
<dbReference type="AlphaFoldDB" id="A0A4U7MWK1"/>
<evidence type="ECO:0000313" key="1">
    <source>
        <dbReference type="EMBL" id="TKZ17398.1"/>
    </source>
</evidence>
<reference evidence="1 2" key="1">
    <citation type="submission" date="2019-04" db="EMBL/GenBank/DDBJ databases">
        <title>Genome sequence of Pelagicola litoralis CL-ES2.</title>
        <authorList>
            <person name="Cao J."/>
        </authorList>
    </citation>
    <scope>NUCLEOTIDE SEQUENCE [LARGE SCALE GENOMIC DNA]</scope>
    <source>
        <strain evidence="1 2">CL-ES2</strain>
    </source>
</reference>
<dbReference type="EMBL" id="SULI01000023">
    <property type="protein sequence ID" value="TKZ17398.1"/>
    <property type="molecule type" value="Genomic_DNA"/>
</dbReference>